<comment type="catalytic activity">
    <reaction evidence="12">
        <text>fluoride(in) = fluoride(out)</text>
        <dbReference type="Rhea" id="RHEA:76159"/>
        <dbReference type="ChEBI" id="CHEBI:17051"/>
    </reaction>
    <physiologicalReaction direction="left-to-right" evidence="12">
        <dbReference type="Rhea" id="RHEA:76160"/>
    </physiologicalReaction>
</comment>
<evidence type="ECO:0000256" key="2">
    <source>
        <dbReference type="ARBA" id="ARBA00022448"/>
    </source>
</evidence>
<dbReference type="GO" id="GO:0005886">
    <property type="term" value="C:plasma membrane"/>
    <property type="evidence" value="ECO:0007669"/>
    <property type="project" value="UniProtKB-SubCell"/>
</dbReference>
<dbReference type="GO" id="GO:0140114">
    <property type="term" value="P:cellular detoxification of fluoride"/>
    <property type="evidence" value="ECO:0007669"/>
    <property type="project" value="UniProtKB-UniRule"/>
</dbReference>
<feature type="binding site" evidence="14">
    <location>
        <position position="68"/>
    </location>
    <ligand>
        <name>Na(+)</name>
        <dbReference type="ChEBI" id="CHEBI:29101"/>
        <note>structural</note>
    </ligand>
</feature>
<reference evidence="15 16" key="1">
    <citation type="submission" date="2021-05" db="EMBL/GenBank/DDBJ databases">
        <title>Novel Bacillus species.</title>
        <authorList>
            <person name="Liu G."/>
        </authorList>
    </citation>
    <scope>NUCLEOTIDE SEQUENCE [LARGE SCALE GENOMIC DNA]</scope>
    <source>
        <strain evidence="15 16">FJAT-49732</strain>
    </source>
</reference>
<comment type="subcellular location">
    <subcellularLocation>
        <location evidence="1 14">Cell membrane</location>
        <topology evidence="1 14">Multi-pass membrane protein</topology>
    </subcellularLocation>
</comment>
<keyword evidence="5 14" id="KW-0479">Metal-binding</keyword>
<sequence>MTVIYVAIGGFLGAIARYSVSRFIHLDHSRFPTPTFLVNIIGSFFLGLIIGTALPNGMNLFLGIGFLGSFTTYSTFMVENVKMILENKWKNMMIYTSLSYMIGIAFAFGGLMLGLSLGK</sequence>
<dbReference type="Pfam" id="PF02537">
    <property type="entry name" value="CRCB"/>
    <property type="match status" value="1"/>
</dbReference>
<keyword evidence="10 14" id="KW-0407">Ion channel</keyword>
<evidence type="ECO:0000256" key="13">
    <source>
        <dbReference type="ARBA" id="ARBA00049940"/>
    </source>
</evidence>
<dbReference type="PANTHER" id="PTHR28259:SF16">
    <property type="entry name" value="FLUORIDE-SPECIFIC ION CHANNEL FLUC 2"/>
    <property type="match status" value="1"/>
</dbReference>
<evidence type="ECO:0000313" key="16">
    <source>
        <dbReference type="Proteomes" id="UP000682713"/>
    </source>
</evidence>
<evidence type="ECO:0000256" key="12">
    <source>
        <dbReference type="ARBA" id="ARBA00035585"/>
    </source>
</evidence>
<keyword evidence="16" id="KW-1185">Reference proteome</keyword>
<evidence type="ECO:0000256" key="1">
    <source>
        <dbReference type="ARBA" id="ARBA00004651"/>
    </source>
</evidence>
<keyword evidence="8 14" id="KW-0406">Ion transport</keyword>
<proteinExistence type="inferred from homology"/>
<evidence type="ECO:0000256" key="7">
    <source>
        <dbReference type="ARBA" id="ARBA00023053"/>
    </source>
</evidence>
<comment type="activity regulation">
    <text evidence="14">Na(+) is not transported, but it plays an essential structural role and its presence is essential for fluoride channel function.</text>
</comment>
<feature type="transmembrane region" description="Helical" evidence="14">
    <location>
        <begin position="60"/>
        <end position="78"/>
    </location>
</feature>
<dbReference type="AlphaFoldDB" id="A0A942YKY3"/>
<evidence type="ECO:0000256" key="9">
    <source>
        <dbReference type="ARBA" id="ARBA00023136"/>
    </source>
</evidence>
<keyword evidence="9 14" id="KW-0472">Membrane</keyword>
<comment type="similarity">
    <text evidence="11 14">Belongs to the fluoride channel Fluc/FEX (TC 1.A.43) family.</text>
</comment>
<feature type="binding site" evidence="14">
    <location>
        <position position="71"/>
    </location>
    <ligand>
        <name>Na(+)</name>
        <dbReference type="ChEBI" id="CHEBI:29101"/>
        <note>structural</note>
    </ligand>
</feature>
<dbReference type="HAMAP" id="MF_00454">
    <property type="entry name" value="FluC"/>
    <property type="match status" value="1"/>
</dbReference>
<evidence type="ECO:0000256" key="11">
    <source>
        <dbReference type="ARBA" id="ARBA00035120"/>
    </source>
</evidence>
<keyword evidence="7 14" id="KW-0915">Sodium</keyword>
<keyword evidence="2 14" id="KW-0813">Transport</keyword>
<name>A0A942YKY3_9BACI</name>
<gene>
    <name evidence="14" type="primary">fluC</name>
    <name evidence="14" type="synonym">crcB</name>
    <name evidence="15" type="ORF">KHA93_05290</name>
</gene>
<comment type="function">
    <text evidence="13 14">Fluoride-specific ion channel. Important for reducing fluoride concentration in the cell, thus reducing its toxicity.</text>
</comment>
<evidence type="ECO:0000256" key="8">
    <source>
        <dbReference type="ARBA" id="ARBA00023065"/>
    </source>
</evidence>
<evidence type="ECO:0000256" key="10">
    <source>
        <dbReference type="ARBA" id="ARBA00023303"/>
    </source>
</evidence>
<keyword evidence="6 14" id="KW-1133">Transmembrane helix</keyword>
<evidence type="ECO:0000256" key="6">
    <source>
        <dbReference type="ARBA" id="ARBA00022989"/>
    </source>
</evidence>
<evidence type="ECO:0000256" key="5">
    <source>
        <dbReference type="ARBA" id="ARBA00022723"/>
    </source>
</evidence>
<protein>
    <recommendedName>
        <fullName evidence="14">Fluoride-specific ion channel FluC</fullName>
    </recommendedName>
</protein>
<dbReference type="EMBL" id="JAGYPJ010000001">
    <property type="protein sequence ID" value="MBS4199070.1"/>
    <property type="molecule type" value="Genomic_DNA"/>
</dbReference>
<comment type="caution">
    <text evidence="15">The sequence shown here is derived from an EMBL/GenBank/DDBJ whole genome shotgun (WGS) entry which is preliminary data.</text>
</comment>
<dbReference type="Proteomes" id="UP000682713">
    <property type="component" value="Unassembled WGS sequence"/>
</dbReference>
<organism evidence="15 16">
    <name type="scientific">Lederbergia citrisecunda</name>
    <dbReference type="NCBI Taxonomy" id="2833583"/>
    <lineage>
        <taxon>Bacteria</taxon>
        <taxon>Bacillati</taxon>
        <taxon>Bacillota</taxon>
        <taxon>Bacilli</taxon>
        <taxon>Bacillales</taxon>
        <taxon>Bacillaceae</taxon>
        <taxon>Lederbergia</taxon>
    </lineage>
</organism>
<evidence type="ECO:0000313" key="15">
    <source>
        <dbReference type="EMBL" id="MBS4199070.1"/>
    </source>
</evidence>
<feature type="transmembrane region" description="Helical" evidence="14">
    <location>
        <begin position="6"/>
        <end position="24"/>
    </location>
</feature>
<dbReference type="GO" id="GO:0062054">
    <property type="term" value="F:fluoride channel activity"/>
    <property type="evidence" value="ECO:0007669"/>
    <property type="project" value="UniProtKB-UniRule"/>
</dbReference>
<evidence type="ECO:0000256" key="3">
    <source>
        <dbReference type="ARBA" id="ARBA00022475"/>
    </source>
</evidence>
<keyword evidence="4 14" id="KW-0812">Transmembrane</keyword>
<dbReference type="InterPro" id="IPR003691">
    <property type="entry name" value="FluC"/>
</dbReference>
<accession>A0A942YKY3</accession>
<feature type="transmembrane region" description="Helical" evidence="14">
    <location>
        <begin position="98"/>
        <end position="117"/>
    </location>
</feature>
<dbReference type="RefSeq" id="WP_213109778.1">
    <property type="nucleotide sequence ID" value="NZ_JAGYPJ010000001.1"/>
</dbReference>
<dbReference type="PANTHER" id="PTHR28259">
    <property type="entry name" value="FLUORIDE EXPORT PROTEIN 1-RELATED"/>
    <property type="match status" value="1"/>
</dbReference>
<evidence type="ECO:0000256" key="14">
    <source>
        <dbReference type="HAMAP-Rule" id="MF_00454"/>
    </source>
</evidence>
<evidence type="ECO:0000256" key="4">
    <source>
        <dbReference type="ARBA" id="ARBA00022692"/>
    </source>
</evidence>
<keyword evidence="3 14" id="KW-1003">Cell membrane</keyword>
<dbReference type="GO" id="GO:0046872">
    <property type="term" value="F:metal ion binding"/>
    <property type="evidence" value="ECO:0007669"/>
    <property type="project" value="UniProtKB-KW"/>
</dbReference>
<feature type="transmembrane region" description="Helical" evidence="14">
    <location>
        <begin position="36"/>
        <end position="54"/>
    </location>
</feature>